<protein>
    <recommendedName>
        <fullName evidence="4">DUF4386 family protein</fullName>
    </recommendedName>
</protein>
<feature type="transmembrane region" description="Helical" evidence="1">
    <location>
        <begin position="29"/>
        <end position="50"/>
    </location>
</feature>
<name>A0A9X3MQD4_9ACTN</name>
<feature type="transmembrane region" description="Helical" evidence="1">
    <location>
        <begin position="187"/>
        <end position="205"/>
    </location>
</feature>
<dbReference type="Proteomes" id="UP001149140">
    <property type="component" value="Unassembled WGS sequence"/>
</dbReference>
<accession>A0A9X3MQD4</accession>
<feature type="transmembrane region" description="Helical" evidence="1">
    <location>
        <begin position="74"/>
        <end position="95"/>
    </location>
</feature>
<sequence length="242" mass="26067">MDPADERGKLGPGEPAVVVAVGRELHTPAAAGVVGLVFAVLFVVSLALLYREPPRDSTAAQIAVWYLQTRTKTIGIVGLYLLPFAGIAFLWFIAAIRSRIGGYEDRFFATVFLGSGILFVAMLYAAAAAAGASLAAVRFQGAPPPSPDVFVFARGLAYTFLYVYGVRAAAVFMIVTSTIGLRTKVLPRWLVFLGFAIALVLLFSVSYFKGFVFIFPAWVAVVSVEILIRARSERRELPAPTA</sequence>
<keyword evidence="1" id="KW-0472">Membrane</keyword>
<dbReference type="RefSeq" id="WP_270039761.1">
    <property type="nucleotide sequence ID" value="NZ_JAPDOD010000007.1"/>
</dbReference>
<evidence type="ECO:0000313" key="2">
    <source>
        <dbReference type="EMBL" id="MDA0160744.1"/>
    </source>
</evidence>
<evidence type="ECO:0008006" key="4">
    <source>
        <dbReference type="Google" id="ProtNLM"/>
    </source>
</evidence>
<keyword evidence="1" id="KW-0812">Transmembrane</keyword>
<evidence type="ECO:0000256" key="1">
    <source>
        <dbReference type="SAM" id="Phobius"/>
    </source>
</evidence>
<keyword evidence="1" id="KW-1133">Transmembrane helix</keyword>
<feature type="transmembrane region" description="Helical" evidence="1">
    <location>
        <begin position="156"/>
        <end position="175"/>
    </location>
</feature>
<feature type="transmembrane region" description="Helical" evidence="1">
    <location>
        <begin position="211"/>
        <end position="228"/>
    </location>
</feature>
<comment type="caution">
    <text evidence="2">The sequence shown here is derived from an EMBL/GenBank/DDBJ whole genome shotgun (WGS) entry which is preliminary data.</text>
</comment>
<organism evidence="2 3">
    <name type="scientific">Solirubrobacter ginsenosidimutans</name>
    <dbReference type="NCBI Taxonomy" id="490573"/>
    <lineage>
        <taxon>Bacteria</taxon>
        <taxon>Bacillati</taxon>
        <taxon>Actinomycetota</taxon>
        <taxon>Thermoleophilia</taxon>
        <taxon>Solirubrobacterales</taxon>
        <taxon>Solirubrobacteraceae</taxon>
        <taxon>Solirubrobacter</taxon>
    </lineage>
</organism>
<proteinExistence type="predicted"/>
<keyword evidence="3" id="KW-1185">Reference proteome</keyword>
<reference evidence="2" key="1">
    <citation type="submission" date="2022-10" db="EMBL/GenBank/DDBJ databases">
        <title>The WGS of Solirubrobacter ginsenosidimutans DSM 21036.</title>
        <authorList>
            <person name="Jiang Z."/>
        </authorList>
    </citation>
    <scope>NUCLEOTIDE SEQUENCE</scope>
    <source>
        <strain evidence="2">DSM 21036</strain>
    </source>
</reference>
<dbReference type="EMBL" id="JAPDOD010000007">
    <property type="protein sequence ID" value="MDA0160744.1"/>
    <property type="molecule type" value="Genomic_DNA"/>
</dbReference>
<feature type="transmembrane region" description="Helical" evidence="1">
    <location>
        <begin position="107"/>
        <end position="136"/>
    </location>
</feature>
<dbReference type="AlphaFoldDB" id="A0A9X3MQD4"/>
<evidence type="ECO:0000313" key="3">
    <source>
        <dbReference type="Proteomes" id="UP001149140"/>
    </source>
</evidence>
<gene>
    <name evidence="2" type="ORF">OM076_10750</name>
</gene>